<evidence type="ECO:0000313" key="8">
    <source>
        <dbReference type="Proteomes" id="UP000001950"/>
    </source>
</evidence>
<dbReference type="GO" id="GO:0006167">
    <property type="term" value="P:AMP biosynthetic process"/>
    <property type="evidence" value="ECO:0007669"/>
    <property type="project" value="TreeGrafter"/>
</dbReference>
<dbReference type="Proteomes" id="UP000001950">
    <property type="component" value="Chromosome 4"/>
</dbReference>
<evidence type="ECO:0000259" key="6">
    <source>
        <dbReference type="PROSITE" id="PS51462"/>
    </source>
</evidence>
<dbReference type="InterPro" id="IPR003565">
    <property type="entry name" value="Tetra_PHTase"/>
</dbReference>
<dbReference type="CDD" id="cd03428">
    <property type="entry name" value="NUDIX_Ap4A_Nudt2"/>
    <property type="match status" value="1"/>
</dbReference>
<feature type="domain" description="Nudix hydrolase" evidence="6">
    <location>
        <begin position="7"/>
        <end position="149"/>
    </location>
</feature>
<evidence type="ECO:0000256" key="4">
    <source>
        <dbReference type="ARBA" id="ARBA00022801"/>
    </source>
</evidence>
<evidence type="ECO:0000256" key="3">
    <source>
        <dbReference type="ARBA" id="ARBA00022741"/>
    </source>
</evidence>
<protein>
    <recommendedName>
        <fullName evidence="2">Bis(5'-nucleosyl)-tetraphosphatase [asymmetrical]</fullName>
    </recommendedName>
    <alternativeName>
        <fullName evidence="5">Diadenosine 5',5'''-P1,P4-tetraphosphate asymmetrical hydrolase</fullName>
    </alternativeName>
</protein>
<evidence type="ECO:0000256" key="1">
    <source>
        <dbReference type="ARBA" id="ARBA00005582"/>
    </source>
</evidence>
<dbReference type="GO" id="GO:0006754">
    <property type="term" value="P:ATP biosynthetic process"/>
    <property type="evidence" value="ECO:0007669"/>
    <property type="project" value="TreeGrafter"/>
</dbReference>
<sequence>MDVKDVPSIRAAGIIIYNIDPSSNVVKYLLLKSSSKPFHWTPPKGRLDPGEESIDAAQRETLEEAGLSKDSYVLDNDFKDVLKYEAHGANKECVYYLAKIADFSKHQVTLSDEHTDYAWVGIEDIPRYCDKESLRTMFVKAHDYLSKLLNN</sequence>
<dbReference type="Pfam" id="PF00293">
    <property type="entry name" value="NUDIX"/>
    <property type="match status" value="1"/>
</dbReference>
<reference evidence="7 8" key="1">
    <citation type="journal article" date="2005" name="Science">
        <title>Genome of the host-cell transforming parasite Theileria annulata compared with T. parva.</title>
        <authorList>
            <person name="Pain A."/>
            <person name="Renauld H."/>
            <person name="Berriman M."/>
            <person name="Murphy L."/>
            <person name="Yeats C.A."/>
            <person name="Weir W."/>
            <person name="Kerhornou A."/>
            <person name="Aslett M."/>
            <person name="Bishop R."/>
            <person name="Bouchier C."/>
            <person name="Cochet M."/>
            <person name="Coulson R.M.R."/>
            <person name="Cronin A."/>
            <person name="de Villiers E.P."/>
            <person name="Fraser A."/>
            <person name="Fosker N."/>
            <person name="Gardner M."/>
            <person name="Goble A."/>
            <person name="Griffiths-Jones S."/>
            <person name="Harris D.E."/>
            <person name="Katzer F."/>
            <person name="Larke N."/>
            <person name="Lord A."/>
            <person name="Maser P."/>
            <person name="McKellar S."/>
            <person name="Mooney P."/>
            <person name="Morton F."/>
            <person name="Nene V."/>
            <person name="O'Neil S."/>
            <person name="Price C."/>
            <person name="Quail M.A."/>
            <person name="Rabbinowitsch E."/>
            <person name="Rawlings N.D."/>
            <person name="Rutter S."/>
            <person name="Saunders D."/>
            <person name="Seeger K."/>
            <person name="Shah T."/>
            <person name="Squares R."/>
            <person name="Squares S."/>
            <person name="Tivey A."/>
            <person name="Walker A.R."/>
            <person name="Woodward J."/>
            <person name="Dobbelaere D.A.E."/>
            <person name="Langsley G."/>
            <person name="Rajandream M.A."/>
            <person name="McKeever D."/>
            <person name="Shiels B."/>
            <person name="Tait A."/>
            <person name="Barrell B.G."/>
            <person name="Hall N."/>
        </authorList>
    </citation>
    <scope>NUCLEOTIDE SEQUENCE [LARGE SCALE GENOMIC DNA]</scope>
    <source>
        <strain evidence="8">Ankara</strain>
    </source>
</reference>
<dbReference type="Gene3D" id="3.90.79.10">
    <property type="entry name" value="Nucleoside Triphosphate Pyrophosphohydrolase"/>
    <property type="match status" value="1"/>
</dbReference>
<dbReference type="PROSITE" id="PS00893">
    <property type="entry name" value="NUDIX_BOX"/>
    <property type="match status" value="1"/>
</dbReference>
<dbReference type="RefSeq" id="XP_952974.1">
    <property type="nucleotide sequence ID" value="XM_947881.1"/>
</dbReference>
<dbReference type="STRING" id="5874.Q4UA03"/>
<gene>
    <name evidence="7" type="ORF">TA07740</name>
</gene>
<dbReference type="GeneID" id="3862782"/>
<dbReference type="PANTHER" id="PTHR21340">
    <property type="entry name" value="DIADENOSINE 5,5-P1,P4-TETRAPHOSPHATE PYROPHOSPHOHYDROLASE MUTT"/>
    <property type="match status" value="1"/>
</dbReference>
<dbReference type="EMBL" id="CR940353">
    <property type="protein sequence ID" value="CAI76350.1"/>
    <property type="molecule type" value="Genomic_DNA"/>
</dbReference>
<comment type="similarity">
    <text evidence="1">Belongs to the Nudix hydrolase family.</text>
</comment>
<dbReference type="AlphaFoldDB" id="Q4UA03"/>
<dbReference type="PANTHER" id="PTHR21340:SF0">
    <property type="entry name" value="BIS(5'-NUCLEOSYL)-TETRAPHOSPHATASE [ASYMMETRICAL]"/>
    <property type="match status" value="1"/>
</dbReference>
<organism evidence="7 8">
    <name type="scientific">Theileria annulata</name>
    <dbReference type="NCBI Taxonomy" id="5874"/>
    <lineage>
        <taxon>Eukaryota</taxon>
        <taxon>Sar</taxon>
        <taxon>Alveolata</taxon>
        <taxon>Apicomplexa</taxon>
        <taxon>Aconoidasida</taxon>
        <taxon>Piroplasmida</taxon>
        <taxon>Theileriidae</taxon>
        <taxon>Theileria</taxon>
    </lineage>
</organism>
<dbReference type="GO" id="GO:0000166">
    <property type="term" value="F:nucleotide binding"/>
    <property type="evidence" value="ECO:0007669"/>
    <property type="project" value="UniProtKB-KW"/>
</dbReference>
<dbReference type="OMA" id="CGQIEYL"/>
<dbReference type="InterPro" id="IPR015797">
    <property type="entry name" value="NUDIX_hydrolase-like_dom_sf"/>
</dbReference>
<dbReference type="PROSITE" id="PS51462">
    <property type="entry name" value="NUDIX"/>
    <property type="match status" value="1"/>
</dbReference>
<dbReference type="InParanoid" id="Q4UA03"/>
<dbReference type="VEuPathDB" id="PiroplasmaDB:TA07740"/>
<dbReference type="eggNOG" id="KOG2839">
    <property type="taxonomic scope" value="Eukaryota"/>
</dbReference>
<dbReference type="GO" id="GO:0004081">
    <property type="term" value="F:bis(5'-nucleosyl)-tetraphosphatase (asymmetrical) activity"/>
    <property type="evidence" value="ECO:0007669"/>
    <property type="project" value="TreeGrafter"/>
</dbReference>
<dbReference type="InterPro" id="IPR020084">
    <property type="entry name" value="NUDIX_hydrolase_CS"/>
</dbReference>
<keyword evidence="8" id="KW-1185">Reference proteome</keyword>
<accession>Q4UA03</accession>
<keyword evidence="3" id="KW-0547">Nucleotide-binding</keyword>
<dbReference type="InterPro" id="IPR051325">
    <property type="entry name" value="Nudix_hydrolase_domain"/>
</dbReference>
<dbReference type="InterPro" id="IPR000086">
    <property type="entry name" value="NUDIX_hydrolase_dom"/>
</dbReference>
<name>Q4UA03_THEAN</name>
<keyword evidence="4" id="KW-0378">Hydrolase</keyword>
<proteinExistence type="inferred from homology"/>
<evidence type="ECO:0000256" key="2">
    <source>
        <dbReference type="ARBA" id="ARBA00018911"/>
    </source>
</evidence>
<evidence type="ECO:0000256" key="5">
    <source>
        <dbReference type="ARBA" id="ARBA00032644"/>
    </source>
</evidence>
<dbReference type="OrthoDB" id="276276at2759"/>
<dbReference type="FunCoup" id="Q4UA03">
    <property type="interactions" value="28"/>
</dbReference>
<evidence type="ECO:0000313" key="7">
    <source>
        <dbReference type="EMBL" id="CAI76350.1"/>
    </source>
</evidence>
<dbReference type="SUPFAM" id="SSF55811">
    <property type="entry name" value="Nudix"/>
    <property type="match status" value="1"/>
</dbReference>
<dbReference type="KEGG" id="tan:TA07740"/>